<protein>
    <submittedName>
        <fullName evidence="1">Uncharacterized protein</fullName>
    </submittedName>
</protein>
<organism evidence="1">
    <name type="scientific">Rhipicephalus appendiculatus</name>
    <name type="common">Brown ear tick</name>
    <dbReference type="NCBI Taxonomy" id="34631"/>
    <lineage>
        <taxon>Eukaryota</taxon>
        <taxon>Metazoa</taxon>
        <taxon>Ecdysozoa</taxon>
        <taxon>Arthropoda</taxon>
        <taxon>Chelicerata</taxon>
        <taxon>Arachnida</taxon>
        <taxon>Acari</taxon>
        <taxon>Parasitiformes</taxon>
        <taxon>Ixodida</taxon>
        <taxon>Ixodoidea</taxon>
        <taxon>Ixodidae</taxon>
        <taxon>Rhipicephalinae</taxon>
        <taxon>Rhipicephalus</taxon>
        <taxon>Rhipicephalus</taxon>
    </lineage>
</organism>
<accession>A0A131YCP1</accession>
<evidence type="ECO:0000313" key="1">
    <source>
        <dbReference type="EMBL" id="JAP76232.1"/>
    </source>
</evidence>
<dbReference type="EMBL" id="GEDV01012325">
    <property type="protein sequence ID" value="JAP76232.1"/>
    <property type="molecule type" value="Transcribed_RNA"/>
</dbReference>
<reference evidence="1" key="1">
    <citation type="journal article" date="2016" name="Ticks Tick Borne Dis.">
        <title>De novo assembly and annotation of the salivary gland transcriptome of Rhipicephalus appendiculatus male and female ticks during blood feeding.</title>
        <authorList>
            <person name="de Castro M.H."/>
            <person name="de Klerk D."/>
            <person name="Pienaar R."/>
            <person name="Latif A.A."/>
            <person name="Rees D.J."/>
            <person name="Mans B.J."/>
        </authorList>
    </citation>
    <scope>NUCLEOTIDE SEQUENCE</scope>
    <source>
        <tissue evidence="1">Salivary glands</tissue>
    </source>
</reference>
<dbReference type="AlphaFoldDB" id="A0A131YCP1"/>
<name>A0A131YCP1_RHIAP</name>
<proteinExistence type="predicted"/>
<sequence length="80" mass="9971">MSVALLDRAYTQKHKMMHIWQCLVRKIKIQKTTFAYRMFYRQKLPFHYFQEKQNLPKEIIELIYNLNIFTDYKILPHFCL</sequence>